<dbReference type="Proteomes" id="UP001215151">
    <property type="component" value="Unassembled WGS sequence"/>
</dbReference>
<dbReference type="Pfam" id="PF20151">
    <property type="entry name" value="DUF6533"/>
    <property type="match status" value="1"/>
</dbReference>
<proteinExistence type="predicted"/>
<feature type="transmembrane region" description="Helical" evidence="2">
    <location>
        <begin position="55"/>
        <end position="76"/>
    </location>
</feature>
<evidence type="ECO:0000313" key="5">
    <source>
        <dbReference type="Proteomes" id="UP001215151"/>
    </source>
</evidence>
<keyword evidence="2" id="KW-0472">Membrane</keyword>
<feature type="transmembrane region" description="Helical" evidence="2">
    <location>
        <begin position="138"/>
        <end position="157"/>
    </location>
</feature>
<dbReference type="InterPro" id="IPR045340">
    <property type="entry name" value="DUF6533"/>
</dbReference>
<feature type="transmembrane region" description="Helical" evidence="2">
    <location>
        <begin position="12"/>
        <end position="35"/>
    </location>
</feature>
<keyword evidence="2" id="KW-1133">Transmembrane helix</keyword>
<sequence>MDPAQASEIVAVYQSVQVVFFCDASVTALVVYNWLINLGDEVDLFWSAPTKGASLLYFAIRYLAFVEPIIAMCTFYPMADKVGSDHDPRCSDSRTYYVIIQQSCAAVYWITVLVGPFVYIAPAIFSANRAYALSEKTRIIYCAVFMLALGPFFADLIDNVVWTRPVNLPPPALCSEQDNTPPSANLLAPVLPALRNHCRLDRRRRDVEGYAQGSQRDQRPAEGIHHSSIVVQRGRSCVALTDGLLLHTSVLLLMNVGHIIMTELSVGPSRLFNFVNLTDFTEATSYLSLFMDPLMSILATDFLLNLQKATTASSRIPSNSGQDQPGTLGEVPSLNFAVITQPSHTETTFADAPDADHDDHLSVAEV</sequence>
<dbReference type="AlphaFoldDB" id="A0AAD7TUN8"/>
<dbReference type="PROSITE" id="PS00018">
    <property type="entry name" value="EF_HAND_1"/>
    <property type="match status" value="1"/>
</dbReference>
<feature type="transmembrane region" description="Helical" evidence="2">
    <location>
        <begin position="96"/>
        <end position="118"/>
    </location>
</feature>
<evidence type="ECO:0000259" key="3">
    <source>
        <dbReference type="Pfam" id="PF20151"/>
    </source>
</evidence>
<protein>
    <recommendedName>
        <fullName evidence="3">DUF6533 domain-containing protein</fullName>
    </recommendedName>
</protein>
<feature type="region of interest" description="Disordered" evidence="1">
    <location>
        <begin position="347"/>
        <end position="366"/>
    </location>
</feature>
<keyword evidence="2" id="KW-0812">Transmembrane</keyword>
<dbReference type="InterPro" id="IPR018247">
    <property type="entry name" value="EF_Hand_1_Ca_BS"/>
</dbReference>
<accession>A0AAD7TUN8</accession>
<gene>
    <name evidence="4" type="ORF">ONZ51_g5705</name>
</gene>
<organism evidence="4 5">
    <name type="scientific">Trametes cubensis</name>
    <dbReference type="NCBI Taxonomy" id="1111947"/>
    <lineage>
        <taxon>Eukaryota</taxon>
        <taxon>Fungi</taxon>
        <taxon>Dikarya</taxon>
        <taxon>Basidiomycota</taxon>
        <taxon>Agaricomycotina</taxon>
        <taxon>Agaricomycetes</taxon>
        <taxon>Polyporales</taxon>
        <taxon>Polyporaceae</taxon>
        <taxon>Trametes</taxon>
    </lineage>
</organism>
<evidence type="ECO:0000313" key="4">
    <source>
        <dbReference type="EMBL" id="KAJ8481924.1"/>
    </source>
</evidence>
<keyword evidence="5" id="KW-1185">Reference proteome</keyword>
<reference evidence="4" key="1">
    <citation type="submission" date="2022-11" db="EMBL/GenBank/DDBJ databases">
        <title>Genome Sequence of Cubamyces cubensis.</title>
        <authorList>
            <person name="Buettner E."/>
        </authorList>
    </citation>
    <scope>NUCLEOTIDE SEQUENCE</scope>
    <source>
        <strain evidence="4">MPL-01</strain>
    </source>
</reference>
<name>A0AAD7TUN8_9APHY</name>
<feature type="compositionally biased region" description="Basic and acidic residues" evidence="1">
    <location>
        <begin position="354"/>
        <end position="366"/>
    </location>
</feature>
<feature type="domain" description="DUF6533" evidence="3">
    <location>
        <begin position="22"/>
        <end position="66"/>
    </location>
</feature>
<evidence type="ECO:0000256" key="1">
    <source>
        <dbReference type="SAM" id="MobiDB-lite"/>
    </source>
</evidence>
<comment type="caution">
    <text evidence="4">The sequence shown here is derived from an EMBL/GenBank/DDBJ whole genome shotgun (WGS) entry which is preliminary data.</text>
</comment>
<dbReference type="EMBL" id="JAPEVG010000126">
    <property type="protein sequence ID" value="KAJ8481924.1"/>
    <property type="molecule type" value="Genomic_DNA"/>
</dbReference>
<evidence type="ECO:0000256" key="2">
    <source>
        <dbReference type="SAM" id="Phobius"/>
    </source>
</evidence>